<accession>A0A7W7D9I3</accession>
<dbReference type="InterPro" id="IPR011051">
    <property type="entry name" value="RmlC_Cupin_sf"/>
</dbReference>
<evidence type="ECO:0000313" key="2">
    <source>
        <dbReference type="EMBL" id="MBB4701900.1"/>
    </source>
</evidence>
<dbReference type="AlphaFoldDB" id="A0A7W7D9I3"/>
<gene>
    <name evidence="2" type="ORF">BJ982_003444</name>
</gene>
<evidence type="ECO:0000313" key="3">
    <source>
        <dbReference type="Proteomes" id="UP000542210"/>
    </source>
</evidence>
<name>A0A7W7D9I3_9ACTN</name>
<evidence type="ECO:0008006" key="4">
    <source>
        <dbReference type="Google" id="ProtNLM"/>
    </source>
</evidence>
<reference evidence="2 3" key="1">
    <citation type="submission" date="2020-08" db="EMBL/GenBank/DDBJ databases">
        <title>Sequencing the genomes of 1000 actinobacteria strains.</title>
        <authorList>
            <person name="Klenk H.-P."/>
        </authorList>
    </citation>
    <scope>NUCLEOTIDE SEQUENCE [LARGE SCALE GENOMIC DNA]</scope>
    <source>
        <strain evidence="2 3">DSM 45784</strain>
    </source>
</reference>
<sequence length="143" mass="15716">MAGTHKKPEDLDTELTGGIKSGGEEWGEFTVRYVEVPAGTDVTPLLKGLPGDLCQCPHWGLMLKGEMWQRYADGSEMLTRAGELFYWPPGHTGINHVDTVFIEFSPTTDLRPVIEHMARLLSSPETPSHGDTAAQPLVPDRTS</sequence>
<dbReference type="Proteomes" id="UP000542210">
    <property type="component" value="Unassembled WGS sequence"/>
</dbReference>
<evidence type="ECO:0000256" key="1">
    <source>
        <dbReference type="SAM" id="MobiDB-lite"/>
    </source>
</evidence>
<dbReference type="SUPFAM" id="SSF51182">
    <property type="entry name" value="RmlC-like cupins"/>
    <property type="match status" value="1"/>
</dbReference>
<comment type="caution">
    <text evidence="2">The sequence shown here is derived from an EMBL/GenBank/DDBJ whole genome shotgun (WGS) entry which is preliminary data.</text>
</comment>
<protein>
    <recommendedName>
        <fullName evidence="4">Cupin domain-containing protein</fullName>
    </recommendedName>
</protein>
<dbReference type="RefSeq" id="WP_184881288.1">
    <property type="nucleotide sequence ID" value="NZ_BOOV01000007.1"/>
</dbReference>
<dbReference type="EMBL" id="JACHND010000001">
    <property type="protein sequence ID" value="MBB4701900.1"/>
    <property type="molecule type" value="Genomic_DNA"/>
</dbReference>
<feature type="region of interest" description="Disordered" evidence="1">
    <location>
        <begin position="121"/>
        <end position="143"/>
    </location>
</feature>
<organism evidence="2 3">
    <name type="scientific">Sphaerisporangium siamense</name>
    <dbReference type="NCBI Taxonomy" id="795645"/>
    <lineage>
        <taxon>Bacteria</taxon>
        <taxon>Bacillati</taxon>
        <taxon>Actinomycetota</taxon>
        <taxon>Actinomycetes</taxon>
        <taxon>Streptosporangiales</taxon>
        <taxon>Streptosporangiaceae</taxon>
        <taxon>Sphaerisporangium</taxon>
    </lineage>
</organism>
<keyword evidence="3" id="KW-1185">Reference proteome</keyword>
<proteinExistence type="predicted"/>